<evidence type="ECO:0000313" key="5">
    <source>
        <dbReference type="EMBL" id="CAB4836932.1"/>
    </source>
</evidence>
<dbReference type="GO" id="GO:0005829">
    <property type="term" value="C:cytosol"/>
    <property type="evidence" value="ECO:0007669"/>
    <property type="project" value="TreeGrafter"/>
</dbReference>
<dbReference type="EMBL" id="CAFBOS010000349">
    <property type="protein sequence ID" value="CAB5028435.1"/>
    <property type="molecule type" value="Genomic_DNA"/>
</dbReference>
<keyword evidence="1" id="KW-0596">Phosphopantetheine</keyword>
<evidence type="ECO:0000259" key="3">
    <source>
        <dbReference type="PROSITE" id="PS50075"/>
    </source>
</evidence>
<dbReference type="GO" id="GO:0000036">
    <property type="term" value="F:acyl carrier activity"/>
    <property type="evidence" value="ECO:0007669"/>
    <property type="project" value="TreeGrafter"/>
</dbReference>
<dbReference type="PANTHER" id="PTHR20863:SF76">
    <property type="entry name" value="CARRIER DOMAIN-CONTAINING PROTEIN"/>
    <property type="match status" value="1"/>
</dbReference>
<dbReference type="GO" id="GO:0009245">
    <property type="term" value="P:lipid A biosynthetic process"/>
    <property type="evidence" value="ECO:0007669"/>
    <property type="project" value="TreeGrafter"/>
</dbReference>
<evidence type="ECO:0000313" key="4">
    <source>
        <dbReference type="EMBL" id="CAB4775135.1"/>
    </source>
</evidence>
<dbReference type="Pfam" id="PF00550">
    <property type="entry name" value="PP-binding"/>
    <property type="match status" value="1"/>
</dbReference>
<organism evidence="4">
    <name type="scientific">freshwater metagenome</name>
    <dbReference type="NCBI Taxonomy" id="449393"/>
    <lineage>
        <taxon>unclassified sequences</taxon>
        <taxon>metagenomes</taxon>
        <taxon>ecological metagenomes</taxon>
    </lineage>
</organism>
<accession>A0A6J6VVR9</accession>
<dbReference type="InterPro" id="IPR003231">
    <property type="entry name" value="ACP"/>
</dbReference>
<feature type="domain" description="Carrier" evidence="3">
    <location>
        <begin position="15"/>
        <end position="95"/>
    </location>
</feature>
<keyword evidence="2" id="KW-0597">Phosphoprotein</keyword>
<evidence type="ECO:0000313" key="6">
    <source>
        <dbReference type="EMBL" id="CAB5028435.1"/>
    </source>
</evidence>
<sequence>MPAETHVGQGPLDRPSILTLVKDRLADILEIEPASINEGDSFRDDLDADSLALIELVEAIEEELSERAVGFRIDDDDLEDLKTVRDAVDYVVARLG</sequence>
<proteinExistence type="inferred from homology"/>
<dbReference type="GO" id="GO:0016020">
    <property type="term" value="C:membrane"/>
    <property type="evidence" value="ECO:0007669"/>
    <property type="project" value="GOC"/>
</dbReference>
<evidence type="ECO:0000256" key="2">
    <source>
        <dbReference type="ARBA" id="ARBA00022553"/>
    </source>
</evidence>
<dbReference type="HAMAP" id="MF_01217">
    <property type="entry name" value="Acyl_carrier"/>
    <property type="match status" value="1"/>
</dbReference>
<dbReference type="InterPro" id="IPR009081">
    <property type="entry name" value="PP-bd_ACP"/>
</dbReference>
<name>A0A6J6VVR9_9ZZZZ</name>
<dbReference type="EMBL" id="CAEZYR010000220">
    <property type="protein sequence ID" value="CAB4775135.1"/>
    <property type="molecule type" value="Genomic_DNA"/>
</dbReference>
<dbReference type="PROSITE" id="PS50075">
    <property type="entry name" value="CARRIER"/>
    <property type="match status" value="1"/>
</dbReference>
<dbReference type="PANTHER" id="PTHR20863">
    <property type="entry name" value="ACYL CARRIER PROTEIN"/>
    <property type="match status" value="1"/>
</dbReference>
<dbReference type="InterPro" id="IPR036736">
    <property type="entry name" value="ACP-like_sf"/>
</dbReference>
<reference evidence="4" key="1">
    <citation type="submission" date="2020-05" db="EMBL/GenBank/DDBJ databases">
        <authorList>
            <person name="Chiriac C."/>
            <person name="Salcher M."/>
            <person name="Ghai R."/>
            <person name="Kavagutti S V."/>
        </authorList>
    </citation>
    <scope>NUCLEOTIDE SEQUENCE</scope>
</reference>
<gene>
    <name evidence="4" type="ORF">UFOPK2754_03320</name>
    <name evidence="5" type="ORF">UFOPK3139_03378</name>
    <name evidence="6" type="ORF">UFOPK3967_03237</name>
</gene>
<dbReference type="EMBL" id="CAFABA010000267">
    <property type="protein sequence ID" value="CAB4836932.1"/>
    <property type="molecule type" value="Genomic_DNA"/>
</dbReference>
<dbReference type="GO" id="GO:0000035">
    <property type="term" value="F:acyl binding"/>
    <property type="evidence" value="ECO:0007669"/>
    <property type="project" value="TreeGrafter"/>
</dbReference>
<dbReference type="Gene3D" id="1.10.1200.10">
    <property type="entry name" value="ACP-like"/>
    <property type="match status" value="1"/>
</dbReference>
<protein>
    <submittedName>
        <fullName evidence="4">Unannotated protein</fullName>
    </submittedName>
</protein>
<evidence type="ECO:0000256" key="1">
    <source>
        <dbReference type="ARBA" id="ARBA00022450"/>
    </source>
</evidence>
<dbReference type="SUPFAM" id="SSF47336">
    <property type="entry name" value="ACP-like"/>
    <property type="match status" value="1"/>
</dbReference>
<dbReference type="AlphaFoldDB" id="A0A6J6VVR9"/>